<name>A0A7I9ZXC5_9BACE</name>
<dbReference type="AlphaFoldDB" id="A0A7I9ZXC5"/>
<evidence type="ECO:0000313" key="2">
    <source>
        <dbReference type="Proteomes" id="UP000491181"/>
    </source>
</evidence>
<accession>A0A7I9ZXC5</accession>
<evidence type="ECO:0000313" key="1">
    <source>
        <dbReference type="EMBL" id="GFH84785.1"/>
    </source>
</evidence>
<gene>
    <name evidence="1" type="ORF">IMSAGC001_00180</name>
</gene>
<organism evidence="1 2">
    <name type="scientific">Bacteroides acidifaciens</name>
    <dbReference type="NCBI Taxonomy" id="85831"/>
    <lineage>
        <taxon>Bacteria</taxon>
        <taxon>Pseudomonadati</taxon>
        <taxon>Bacteroidota</taxon>
        <taxon>Bacteroidia</taxon>
        <taxon>Bacteroidales</taxon>
        <taxon>Bacteroidaceae</taxon>
        <taxon>Bacteroides</taxon>
    </lineage>
</organism>
<comment type="caution">
    <text evidence="1">The sequence shown here is derived from an EMBL/GenBank/DDBJ whole genome shotgun (WGS) entry which is preliminary data.</text>
</comment>
<proteinExistence type="predicted"/>
<sequence length="144" mass="16998">MKHKGAIMEYSQERMNDLMRAYDEYISSCGYIRMPEVYNVIVNMPSRRFWVSDIRAALVISSIMRGDDNLSGMWPLKKEMYEEIYTRVLKLKVEYPDLTISELCSKVIAQPAPKFYLTPGSAKMMICKAKKQWIQEKWKKLRLL</sequence>
<dbReference type="EMBL" id="BLLS01000002">
    <property type="protein sequence ID" value="GFH84785.1"/>
    <property type="molecule type" value="Genomic_DNA"/>
</dbReference>
<protein>
    <submittedName>
        <fullName evidence="1">Uncharacterized protein</fullName>
    </submittedName>
</protein>
<dbReference type="Proteomes" id="UP000491181">
    <property type="component" value="Unassembled WGS sequence"/>
</dbReference>
<reference evidence="1 2" key="1">
    <citation type="journal article" date="2020" name="Microbiome">
        <title>Single-cell genomics of uncultured bacteria reveals dietary fiber responders in the mouse gut microbiota.</title>
        <authorList>
            <person name="Chijiiwa R."/>
            <person name="Hosokawa M."/>
            <person name="Kogawa M."/>
            <person name="Nishikawa Y."/>
            <person name="Ide K."/>
            <person name="Sakanashi C."/>
            <person name="Takahashi K."/>
            <person name="Takeyama H."/>
        </authorList>
    </citation>
    <scope>NUCLEOTIDE SEQUENCE [LARGE SCALE GENOMIC DNA]</scope>
    <source>
        <strain evidence="1">IMSAGC_001</strain>
    </source>
</reference>